<dbReference type="SMART" id="SM00733">
    <property type="entry name" value="Mterf"/>
    <property type="match status" value="4"/>
</dbReference>
<dbReference type="InParanoid" id="B9S3H7"/>
<dbReference type="InterPro" id="IPR003690">
    <property type="entry name" value="MTERF"/>
</dbReference>
<dbReference type="PANTHER" id="PTHR13068:SF103">
    <property type="entry name" value="MITOCHONDRIAL TRANSCRIPTION TERMINATION FACTOR FAMILY PROTEIN"/>
    <property type="match status" value="1"/>
</dbReference>
<dbReference type="GO" id="GO:0003676">
    <property type="term" value="F:nucleic acid binding"/>
    <property type="evidence" value="ECO:0007669"/>
    <property type="project" value="InterPro"/>
</dbReference>
<keyword evidence="5" id="KW-1185">Reference proteome</keyword>
<keyword evidence="2" id="KW-0804">Transcription</keyword>
<evidence type="ECO:0000313" key="5">
    <source>
        <dbReference type="Proteomes" id="UP000008311"/>
    </source>
</evidence>
<gene>
    <name evidence="4" type="ORF">RCOM_1160520</name>
</gene>
<dbReference type="EMBL" id="EQ973858">
    <property type="protein sequence ID" value="EEF41832.1"/>
    <property type="molecule type" value="Genomic_DNA"/>
</dbReference>
<evidence type="ECO:0000256" key="3">
    <source>
        <dbReference type="ARBA" id="ARBA00022946"/>
    </source>
</evidence>
<organism evidence="4 5">
    <name type="scientific">Ricinus communis</name>
    <name type="common">Castor bean</name>
    <dbReference type="NCBI Taxonomy" id="3988"/>
    <lineage>
        <taxon>Eukaryota</taxon>
        <taxon>Viridiplantae</taxon>
        <taxon>Streptophyta</taxon>
        <taxon>Embryophyta</taxon>
        <taxon>Tracheophyta</taxon>
        <taxon>Spermatophyta</taxon>
        <taxon>Magnoliopsida</taxon>
        <taxon>eudicotyledons</taxon>
        <taxon>Gunneridae</taxon>
        <taxon>Pentapetalae</taxon>
        <taxon>rosids</taxon>
        <taxon>fabids</taxon>
        <taxon>Malpighiales</taxon>
        <taxon>Euphorbiaceae</taxon>
        <taxon>Acalyphoideae</taxon>
        <taxon>Acalypheae</taxon>
        <taxon>Ricinus</taxon>
    </lineage>
</organism>
<protein>
    <submittedName>
        <fullName evidence="4">Uncharacterized protein</fullName>
    </submittedName>
</protein>
<evidence type="ECO:0000256" key="2">
    <source>
        <dbReference type="ARBA" id="ARBA00022472"/>
    </source>
</evidence>
<dbReference type="Gene3D" id="1.25.70.10">
    <property type="entry name" value="Transcription termination factor 3, mitochondrial"/>
    <property type="match status" value="1"/>
</dbReference>
<dbReference type="AlphaFoldDB" id="B9S3H7"/>
<dbReference type="InterPro" id="IPR038538">
    <property type="entry name" value="MTERF_sf"/>
</dbReference>
<dbReference type="STRING" id="3988.B9S3H7"/>
<dbReference type="Pfam" id="PF02536">
    <property type="entry name" value="mTERF"/>
    <property type="match status" value="1"/>
</dbReference>
<dbReference type="Proteomes" id="UP000008311">
    <property type="component" value="Unassembled WGS sequence"/>
</dbReference>
<name>B9S3H7_RICCO</name>
<dbReference type="GO" id="GO:0009658">
    <property type="term" value="P:chloroplast organization"/>
    <property type="evidence" value="ECO:0000318"/>
    <property type="project" value="GO_Central"/>
</dbReference>
<dbReference type="eggNOG" id="KOG1267">
    <property type="taxonomic scope" value="Eukaryota"/>
</dbReference>
<dbReference type="GO" id="GO:0009507">
    <property type="term" value="C:chloroplast"/>
    <property type="evidence" value="ECO:0000318"/>
    <property type="project" value="GO_Central"/>
</dbReference>
<keyword evidence="2" id="KW-0806">Transcription termination</keyword>
<keyword evidence="3" id="KW-0809">Transit peptide</keyword>
<proteinExistence type="inferred from homology"/>
<sequence>MTAQLNHFLAFSPVFFEKSNPTQNPCFLLLKVRFFSSARLTHNPKISHSESTESLISLSGNRVSRTVRAEAQDVLFEYLHSTRSFSFTDADHISKNSPHFLQQLLFKIDNDKDVARSLENPQILSAKCEKNILQALEFLLYIRMRIEEIANIIYEHMELLCSCSLKRPNSVCKELNVTKDDLCQIIREDPMKFFNLVSKSKVKSSEQILSEDQSKKRDKVAFLLRLGYVENSDEMMRALKKFRGRGDQLQERYDCLVQAGLDCNVVSSLIRHAPMVLNQTKDVIEKKIDCLTRCLGYPLTSVVAFPTYLCYDIERINHRFRMYVWLKDRGAAKPMLSLSTILACSDARFEKYFVDIHPEGPAVWKSLQNMSLTS</sequence>
<accession>B9S3H7</accession>
<dbReference type="GO" id="GO:0006353">
    <property type="term" value="P:DNA-templated transcription termination"/>
    <property type="evidence" value="ECO:0007669"/>
    <property type="project" value="UniProtKB-KW"/>
</dbReference>
<reference evidence="5" key="1">
    <citation type="journal article" date="2010" name="Nat. Biotechnol.">
        <title>Draft genome sequence of the oilseed species Ricinus communis.</title>
        <authorList>
            <person name="Chan A.P."/>
            <person name="Crabtree J."/>
            <person name="Zhao Q."/>
            <person name="Lorenzi H."/>
            <person name="Orvis J."/>
            <person name="Puiu D."/>
            <person name="Melake-Berhan A."/>
            <person name="Jones K.M."/>
            <person name="Redman J."/>
            <person name="Chen G."/>
            <person name="Cahoon E.B."/>
            <person name="Gedil M."/>
            <person name="Stanke M."/>
            <person name="Haas B.J."/>
            <person name="Wortman J.R."/>
            <person name="Fraser-Liggett C.M."/>
            <person name="Ravel J."/>
            <person name="Rabinowicz P.D."/>
        </authorList>
    </citation>
    <scope>NUCLEOTIDE SEQUENCE [LARGE SCALE GENOMIC DNA]</scope>
    <source>
        <strain evidence="5">cv. Hale</strain>
    </source>
</reference>
<comment type="similarity">
    <text evidence="1">Belongs to the mTERF family.</text>
</comment>
<keyword evidence="2" id="KW-0805">Transcription regulation</keyword>
<evidence type="ECO:0000313" key="4">
    <source>
        <dbReference type="EMBL" id="EEF41832.1"/>
    </source>
</evidence>
<dbReference type="PANTHER" id="PTHR13068">
    <property type="entry name" value="CGI-12 PROTEIN-RELATED"/>
    <property type="match status" value="1"/>
</dbReference>
<evidence type="ECO:0000256" key="1">
    <source>
        <dbReference type="ARBA" id="ARBA00007692"/>
    </source>
</evidence>